<keyword evidence="1" id="KW-0347">Helicase</keyword>
<dbReference type="InterPro" id="IPR047187">
    <property type="entry name" value="SF1_C_Upf1"/>
</dbReference>
<feature type="region of interest" description="Disordered" evidence="2">
    <location>
        <begin position="1"/>
        <end position="31"/>
    </location>
</feature>
<keyword evidence="6" id="KW-1185">Reference proteome</keyword>
<keyword evidence="1" id="KW-0547">Nucleotide-binding</keyword>
<evidence type="ECO:0008006" key="7">
    <source>
        <dbReference type="Google" id="ProtNLM"/>
    </source>
</evidence>
<keyword evidence="1" id="KW-0067">ATP-binding</keyword>
<dbReference type="InterPro" id="IPR045055">
    <property type="entry name" value="DNA2/NAM7-like"/>
</dbReference>
<evidence type="ECO:0000256" key="2">
    <source>
        <dbReference type="SAM" id="MobiDB-lite"/>
    </source>
</evidence>
<feature type="region of interest" description="Disordered" evidence="2">
    <location>
        <begin position="1646"/>
        <end position="1741"/>
    </location>
</feature>
<gene>
    <name evidence="5" type="ORF">QQS21_011207</name>
</gene>
<evidence type="ECO:0000256" key="1">
    <source>
        <dbReference type="ARBA" id="ARBA00022806"/>
    </source>
</evidence>
<evidence type="ECO:0000313" key="6">
    <source>
        <dbReference type="Proteomes" id="UP001251528"/>
    </source>
</evidence>
<feature type="compositionally biased region" description="Basic and acidic residues" evidence="2">
    <location>
        <begin position="310"/>
        <end position="324"/>
    </location>
</feature>
<dbReference type="Pfam" id="PF13087">
    <property type="entry name" value="AAA_12"/>
    <property type="match status" value="1"/>
</dbReference>
<sequence length="1741" mass="194700">MSTLQGKNKKHPVGKVNPPSGRSTPPHLRNGVQISMADGRPYIIIPTANQHGQALKNAFPRGAVSIPTSGIGLRCGTNALAASLEAQLPQFMLPLVDWKNVKDELYDLHQDVNADQFNTELQEQKRDNDNNFTLDQLAKILQLWGTNLNTTLQLGCIFQNRTCFLVPIPDIPKRVIWIMTSNDGKIKETHMEHYSGIRPHQQRLRKNGARPDPQKNNTPKKTDNTIVPDQGQATAPRWESSAEHEVPSGPETGSEQATPPGWESEQATPPGWESEQATPPGWESEQATPPGWESEQATPPGWESPAKPDAAADEKEDNSHEDAIGKTSPWEDFFILMRHGTPNQYLTLLNDVVFPGTHSEAIRTLGRGAAGGIRFRFQLMFNGLTPPTIMVQIQLRNETTIERVADVSLSLDGVSARTTLYDAVSDIDVLNNMLPAPTLPEKKLRGSQDVASTNLARKNTLEAAQLWNKDASSLTDAEHIRVHTESLVRVHIEVPEGKHSVIRYESFWDTMEDDMSPEHVMTKRSVAGLLAEVEKGPYTWSFVLPTPKNWPETWQHDLQPPRKETSLEDFMKNCQDIQDLDHGTVELVNVTRPDRPVPPAMFFTDKEHYAVTHVVAQADETHLAEIEAEMRQRTILDFAIMPLEGSRIKPEESDLDVYGIERLAEPTLFLAACRAEDEKTHVIPDIHSPVELYLNTKQTFHLSPYQILGPARHKHLSTYLFRLIKTVAAKATAYADRRAYEHKNHVRREFRSNVMDDAGRMEQEPSTDDEDDFDHTAVMFQSFVQDAAKIIVEYVAPGDVPQKFRESSPDATEDEICGTFALSIAERWWPIANKDDTLLKTILSWVSSQKNIPSLKHSESAVGEPFKGYRIAQPRGIVTDLILFVVASPLQPGWPRSFQPVHLRVEFPALKLEGSLTRMINSLLNDASNTIPGFIWCREDETTAKYACAAIRDLNGLKKESIPYFAFAFLRNFTTLPSFCRRNLLKCYPKLLERFQTGKFSGPLKEAMNALRDTPAGMVFLSGCPGAGKTGFCLEVADAVCTGGYLSAEGWKDGFHDSQAVAVQNVTATTEPKKTILERELGSVKDIGWEERIEHQPAPTNVTLSGVNTVLWVAAQNNQADDALERFAAPPYGKTCLRAYSRKRELDALFTQEARKPTLLEMSKDRFHATKLLEAHINREIVEMDAQRNPTSDPRSWSNKCKSFLHGNEWPNIQHGIAVRASDPAEWAAVKAQAMEDANKLMEKVLSEQDAVFCTAVVAAEIANHHPKFTPQLKVVDEAGRFAEPVALIPESKWPGIPTIYAGDHLQFPPIDPTHDAKIDVSFGENRLVYAQIFDQTGTSLLRRVEYMNAATVRLIHNHRAEGNVAGFVAARIYQGRMAIVKQEGTPASRKVHDWMLGITPGLQGNHLIMTIDSNETRVGNSYTNESEARLAAEIARFVVQDLQLPRSEDLRSQRNPIRAGQVLIVTPYKQQKYLIQSYIDEISDHEMHPDLVSVRTVDDSAGAEAEFVIFSLVRSSRIGFTRDLARINVALSRAKMGHITIGNKELLTSQANIFQDYMEYVKAVGGLFHVENADKFCFHCQNFGHFGETCPEQVECLICIERPALYRGHCGRKCDANTEFPYASDIFEAPHRPVDSLLRNPFKPVAGIEKGTRQKKQKAVRFRASKPKPKPKQQTSRTDRLPVSFDVPKGVSGREQGNAMLSQSPKPDDDIAVNAADDTWARSNQTETQDAGGDGCVNQW</sequence>
<feature type="compositionally biased region" description="Basic residues" evidence="2">
    <location>
        <begin position="1654"/>
        <end position="1672"/>
    </location>
</feature>
<dbReference type="InterPro" id="IPR041677">
    <property type="entry name" value="DNA2/NAM7_AAA_11"/>
</dbReference>
<dbReference type="Proteomes" id="UP001251528">
    <property type="component" value="Unassembled WGS sequence"/>
</dbReference>
<keyword evidence="1" id="KW-0378">Hydrolase</keyword>
<feature type="domain" description="DNA2/NAM7 helicase helicase" evidence="3">
    <location>
        <begin position="1014"/>
        <end position="1311"/>
    </location>
</feature>
<dbReference type="PANTHER" id="PTHR10887">
    <property type="entry name" value="DNA2/NAM7 HELICASE FAMILY"/>
    <property type="match status" value="1"/>
</dbReference>
<dbReference type="GO" id="GO:0004386">
    <property type="term" value="F:helicase activity"/>
    <property type="evidence" value="ECO:0007669"/>
    <property type="project" value="InterPro"/>
</dbReference>
<dbReference type="InterPro" id="IPR027417">
    <property type="entry name" value="P-loop_NTPase"/>
</dbReference>
<dbReference type="CDD" id="cd18808">
    <property type="entry name" value="SF1_C_Upf1"/>
    <property type="match status" value="1"/>
</dbReference>
<dbReference type="Gene3D" id="3.40.50.300">
    <property type="entry name" value="P-loop containing nucleotide triphosphate hydrolases"/>
    <property type="match status" value="2"/>
</dbReference>
<comment type="caution">
    <text evidence="5">The sequence shown here is derived from an EMBL/GenBank/DDBJ whole genome shotgun (WGS) entry which is preliminary data.</text>
</comment>
<proteinExistence type="predicted"/>
<dbReference type="EMBL" id="JASWJB010000364">
    <property type="protein sequence ID" value="KAK2591096.1"/>
    <property type="molecule type" value="Genomic_DNA"/>
</dbReference>
<evidence type="ECO:0000259" key="3">
    <source>
        <dbReference type="Pfam" id="PF13086"/>
    </source>
</evidence>
<protein>
    <recommendedName>
        <fullName evidence="7">CCHC-type domain-containing protein</fullName>
    </recommendedName>
</protein>
<evidence type="ECO:0000259" key="4">
    <source>
        <dbReference type="Pfam" id="PF13087"/>
    </source>
</evidence>
<feature type="domain" description="DNA2/NAM7 helicase-like C-terminal" evidence="4">
    <location>
        <begin position="1339"/>
        <end position="1545"/>
    </location>
</feature>
<dbReference type="PANTHER" id="PTHR10887:SF495">
    <property type="entry name" value="HELICASE SENATAXIN ISOFORM X1-RELATED"/>
    <property type="match status" value="1"/>
</dbReference>
<dbReference type="SUPFAM" id="SSF52540">
    <property type="entry name" value="P-loop containing nucleoside triphosphate hydrolases"/>
    <property type="match status" value="1"/>
</dbReference>
<reference evidence="5" key="1">
    <citation type="submission" date="2023-06" db="EMBL/GenBank/DDBJ databases">
        <title>Conoideocrella luteorostrata (Hypocreales: Clavicipitaceae), a potential biocontrol fungus for elongate hemlock scale in United States Christmas tree production areas.</title>
        <authorList>
            <person name="Barrett H."/>
            <person name="Lovett B."/>
            <person name="Macias A.M."/>
            <person name="Stajich J.E."/>
            <person name="Kasson M.T."/>
        </authorList>
    </citation>
    <scope>NUCLEOTIDE SEQUENCE</scope>
    <source>
        <strain evidence="5">ARSEF 14590</strain>
    </source>
</reference>
<accession>A0AAJ0CI20</accession>
<organism evidence="5 6">
    <name type="scientific">Conoideocrella luteorostrata</name>
    <dbReference type="NCBI Taxonomy" id="1105319"/>
    <lineage>
        <taxon>Eukaryota</taxon>
        <taxon>Fungi</taxon>
        <taxon>Dikarya</taxon>
        <taxon>Ascomycota</taxon>
        <taxon>Pezizomycotina</taxon>
        <taxon>Sordariomycetes</taxon>
        <taxon>Hypocreomycetidae</taxon>
        <taxon>Hypocreales</taxon>
        <taxon>Clavicipitaceae</taxon>
        <taxon>Conoideocrella</taxon>
    </lineage>
</organism>
<dbReference type="InterPro" id="IPR041679">
    <property type="entry name" value="DNA2/NAM7-like_C"/>
</dbReference>
<feature type="compositionally biased region" description="Polar residues" evidence="2">
    <location>
        <begin position="214"/>
        <end position="233"/>
    </location>
</feature>
<evidence type="ECO:0000313" key="5">
    <source>
        <dbReference type="EMBL" id="KAK2591096.1"/>
    </source>
</evidence>
<feature type="region of interest" description="Disordered" evidence="2">
    <location>
        <begin position="194"/>
        <end position="325"/>
    </location>
</feature>
<name>A0AAJ0CI20_9HYPO</name>
<dbReference type="Pfam" id="PF13086">
    <property type="entry name" value="AAA_11"/>
    <property type="match status" value="1"/>
</dbReference>